<feature type="region of interest" description="Disordered" evidence="2">
    <location>
        <begin position="223"/>
        <end position="264"/>
    </location>
</feature>
<dbReference type="EMBL" id="VIEB01001074">
    <property type="protein sequence ID" value="TQD75741.1"/>
    <property type="molecule type" value="Genomic_DNA"/>
</dbReference>
<protein>
    <submittedName>
        <fullName evidence="3">Uncharacterized protein</fullName>
    </submittedName>
</protein>
<feature type="coiled-coil region" evidence="1">
    <location>
        <begin position="163"/>
        <end position="211"/>
    </location>
</feature>
<sequence>MKKKKKTLVDKKKTPYSTEKKRRYQSTYLQYQCNMTEFSDSMETYKPMLEERKDVREQLEKTPFWSLIKLYMDHFLVVTKRKKKSDTDLVKIVDPTTEKVEDSSRKAKEKNVTRKRKRIVAAKDVMEPDERRHGTKEVYGRKHIMMYSIDNLQTAFIVFGQTTGKLKRDIEKLQEEKELNKKKISDMDAEIQQLQLKNIEALEKMNLLLNAIGILKNKLQENQTKVPEVPIDDQMESREEASKDQMEDVQIKAETKNVEIAKQS</sequence>
<evidence type="ECO:0000313" key="4">
    <source>
        <dbReference type="Proteomes" id="UP000315295"/>
    </source>
</evidence>
<dbReference type="Proteomes" id="UP000315295">
    <property type="component" value="Unassembled WGS sequence"/>
</dbReference>
<evidence type="ECO:0000313" key="3">
    <source>
        <dbReference type="EMBL" id="TQD75741.1"/>
    </source>
</evidence>
<dbReference type="AlphaFoldDB" id="A0A540KNF1"/>
<gene>
    <name evidence="3" type="ORF">C1H46_038714</name>
</gene>
<organism evidence="3 4">
    <name type="scientific">Malus baccata</name>
    <name type="common">Siberian crab apple</name>
    <name type="synonym">Pyrus baccata</name>
    <dbReference type="NCBI Taxonomy" id="106549"/>
    <lineage>
        <taxon>Eukaryota</taxon>
        <taxon>Viridiplantae</taxon>
        <taxon>Streptophyta</taxon>
        <taxon>Embryophyta</taxon>
        <taxon>Tracheophyta</taxon>
        <taxon>Spermatophyta</taxon>
        <taxon>Magnoliopsida</taxon>
        <taxon>eudicotyledons</taxon>
        <taxon>Gunneridae</taxon>
        <taxon>Pentapetalae</taxon>
        <taxon>rosids</taxon>
        <taxon>fabids</taxon>
        <taxon>Rosales</taxon>
        <taxon>Rosaceae</taxon>
        <taxon>Amygdaloideae</taxon>
        <taxon>Maleae</taxon>
        <taxon>Malus</taxon>
    </lineage>
</organism>
<accession>A0A540KNF1</accession>
<reference evidence="3 4" key="1">
    <citation type="journal article" date="2019" name="G3 (Bethesda)">
        <title>Sequencing of a Wild Apple (Malus baccata) Genome Unravels the Differences Between Cultivated and Wild Apple Species Regarding Disease Resistance and Cold Tolerance.</title>
        <authorList>
            <person name="Chen X."/>
        </authorList>
    </citation>
    <scope>NUCLEOTIDE SEQUENCE [LARGE SCALE GENOMIC DNA]</scope>
    <source>
        <strain evidence="4">cv. Shandingzi</strain>
        <tissue evidence="3">Leaves</tissue>
    </source>
</reference>
<feature type="region of interest" description="Disordered" evidence="2">
    <location>
        <begin position="1"/>
        <end position="21"/>
    </location>
</feature>
<keyword evidence="1" id="KW-0175">Coiled coil</keyword>
<evidence type="ECO:0000256" key="1">
    <source>
        <dbReference type="SAM" id="Coils"/>
    </source>
</evidence>
<evidence type="ECO:0000256" key="2">
    <source>
        <dbReference type="SAM" id="MobiDB-lite"/>
    </source>
</evidence>
<comment type="caution">
    <text evidence="3">The sequence shown here is derived from an EMBL/GenBank/DDBJ whole genome shotgun (WGS) entry which is preliminary data.</text>
</comment>
<feature type="compositionally biased region" description="Basic and acidic residues" evidence="2">
    <location>
        <begin position="235"/>
        <end position="264"/>
    </location>
</feature>
<name>A0A540KNF1_MALBA</name>
<keyword evidence="4" id="KW-1185">Reference proteome</keyword>
<proteinExistence type="predicted"/>